<dbReference type="EMBL" id="CAJVQB010015784">
    <property type="protein sequence ID" value="CAG8776577.1"/>
    <property type="molecule type" value="Genomic_DNA"/>
</dbReference>
<evidence type="ECO:0000313" key="1">
    <source>
        <dbReference type="EMBL" id="CAG8776577.1"/>
    </source>
</evidence>
<keyword evidence="2" id="KW-1185">Reference proteome</keyword>
<protein>
    <submittedName>
        <fullName evidence="1">44208_t:CDS:1</fullName>
    </submittedName>
</protein>
<organism evidence="1 2">
    <name type="scientific">Gigaspora margarita</name>
    <dbReference type="NCBI Taxonomy" id="4874"/>
    <lineage>
        <taxon>Eukaryota</taxon>
        <taxon>Fungi</taxon>
        <taxon>Fungi incertae sedis</taxon>
        <taxon>Mucoromycota</taxon>
        <taxon>Glomeromycotina</taxon>
        <taxon>Glomeromycetes</taxon>
        <taxon>Diversisporales</taxon>
        <taxon>Gigasporaceae</taxon>
        <taxon>Gigaspora</taxon>
    </lineage>
</organism>
<comment type="caution">
    <text evidence="1">The sequence shown here is derived from an EMBL/GenBank/DDBJ whole genome shotgun (WGS) entry which is preliminary data.</text>
</comment>
<dbReference type="Proteomes" id="UP000789901">
    <property type="component" value="Unassembled WGS sequence"/>
</dbReference>
<proteinExistence type="predicted"/>
<evidence type="ECO:0000313" key="2">
    <source>
        <dbReference type="Proteomes" id="UP000789901"/>
    </source>
</evidence>
<gene>
    <name evidence="1" type="ORF">GMARGA_LOCUS19145</name>
</gene>
<reference evidence="1 2" key="1">
    <citation type="submission" date="2021-06" db="EMBL/GenBank/DDBJ databases">
        <authorList>
            <person name="Kallberg Y."/>
            <person name="Tangrot J."/>
            <person name="Rosling A."/>
        </authorList>
    </citation>
    <scope>NUCLEOTIDE SEQUENCE [LARGE SCALE GENOMIC DNA]</scope>
    <source>
        <strain evidence="1 2">120-4 pot B 10/14</strain>
    </source>
</reference>
<accession>A0ABN7VKH8</accession>
<name>A0ABN7VKH8_GIGMA</name>
<sequence>MNCPLCLKKRDIFNLFNKALNYDKWYIIPDEYDKIDIIDNFYNLDDLNNIYNIYDPDDLDNFYDYDDFYDLDDLDNFYDYDDLDDLLGNEYKEEYGGAYNEFNKYSVYC</sequence>